<feature type="region of interest" description="Disordered" evidence="1">
    <location>
        <begin position="457"/>
        <end position="502"/>
    </location>
</feature>
<comment type="caution">
    <text evidence="5">The sequence shown here is derived from an EMBL/GenBank/DDBJ whole genome shotgun (WGS) entry which is preliminary data.</text>
</comment>
<accession>A0A8T1F4K3</accession>
<dbReference type="Proteomes" id="UP000697107">
    <property type="component" value="Unassembled WGS sequence"/>
</dbReference>
<reference evidence="5" key="1">
    <citation type="submission" date="2018-10" db="EMBL/GenBank/DDBJ databases">
        <title>Effector identification in a new, highly contiguous assembly of the strawberry crown rot pathogen Phytophthora cactorum.</title>
        <authorList>
            <person name="Armitage A.D."/>
            <person name="Nellist C.F."/>
            <person name="Bates H."/>
            <person name="Vickerstaff R.J."/>
            <person name="Harrison R.J."/>
        </authorList>
    </citation>
    <scope>NUCLEOTIDE SEQUENCE</scope>
    <source>
        <strain evidence="2">15-7</strain>
        <strain evidence="3">4032</strain>
        <strain evidence="4">4040</strain>
        <strain evidence="5">P415</strain>
    </source>
</reference>
<dbReference type="VEuPathDB" id="FungiDB:PC110_g19833"/>
<dbReference type="Proteomes" id="UP000774804">
    <property type="component" value="Unassembled WGS sequence"/>
</dbReference>
<evidence type="ECO:0000256" key="1">
    <source>
        <dbReference type="SAM" id="MobiDB-lite"/>
    </source>
</evidence>
<feature type="compositionally biased region" description="Low complexity" evidence="1">
    <location>
        <begin position="148"/>
        <end position="173"/>
    </location>
</feature>
<sequence>MEGGYYVQVALRSMAKHIQPVPDAPTIDDSIQVKQLDPRRWARRAVPRDAAIVLALHMTFNEAVHVHDPVDTNEADRIFAFSVKGLVDQMLLPILTSDQHVLQDGDLPFQRDIQPVAPGIDRHASKLIKRRIKKCNQSYTAEKTGNYAASRASSRTESRFGGSRFGGPRVSPSVRKGHKMSLVFGLNGGEFMSSSWIESQESNNNSPWLSSSSSVANTARGTVNFIELQRRADIERDLSTRESVRRSNAEINRKSDLRIKLRSLADPTVSLEKEEAMMAALGAKGQRSHLQQSRQGARGKTPGILPPTLSPLNVKRVGVKGLNLSTLDTNETMTFRTEDYKGLASDVVLFGKGGELLVSENCFVVEHKQRQELLFDLHTRGAIQPRIQLVATPKAAEENSPITTKQQARSPPRPLRPLSPSKHLVPRTSDFGDQIGSFESSPSFTFDFQAVPLSKGVVLKPPDAPLPPTVKNQNAVPQKTPKKASIPNVKLDKQLNPEISAD</sequence>
<dbReference type="EMBL" id="RCMI01001407">
    <property type="protein sequence ID" value="KAG2885572.1"/>
    <property type="molecule type" value="Genomic_DNA"/>
</dbReference>
<dbReference type="AlphaFoldDB" id="A0A8T1F4K3"/>
<evidence type="ECO:0000313" key="4">
    <source>
        <dbReference type="EMBL" id="KAG2894896.1"/>
    </source>
</evidence>
<evidence type="ECO:0000313" key="6">
    <source>
        <dbReference type="Proteomes" id="UP000697107"/>
    </source>
</evidence>
<dbReference type="Proteomes" id="UP000736787">
    <property type="component" value="Unassembled WGS sequence"/>
</dbReference>
<feature type="region of interest" description="Disordered" evidence="1">
    <location>
        <begin position="283"/>
        <end position="309"/>
    </location>
</feature>
<gene>
    <name evidence="2" type="ORF">PC113_g20525</name>
    <name evidence="3" type="ORF">PC115_g20966</name>
    <name evidence="4" type="ORF">PC117_g23367</name>
    <name evidence="5" type="ORF">PC118_g20293</name>
</gene>
<dbReference type="EMBL" id="RCMG01001195">
    <property type="protein sequence ID" value="KAG2833698.1"/>
    <property type="molecule type" value="Genomic_DNA"/>
</dbReference>
<evidence type="ECO:0000313" key="5">
    <source>
        <dbReference type="EMBL" id="KAG2964490.1"/>
    </source>
</evidence>
<proteinExistence type="predicted"/>
<protein>
    <submittedName>
        <fullName evidence="5">Uncharacterized protein</fullName>
    </submittedName>
</protein>
<feature type="region of interest" description="Disordered" evidence="1">
    <location>
        <begin position="392"/>
        <end position="432"/>
    </location>
</feature>
<name>A0A8T1F4K3_9STRA</name>
<organism evidence="5 6">
    <name type="scientific">Phytophthora cactorum</name>
    <dbReference type="NCBI Taxonomy" id="29920"/>
    <lineage>
        <taxon>Eukaryota</taxon>
        <taxon>Sar</taxon>
        <taxon>Stramenopiles</taxon>
        <taxon>Oomycota</taxon>
        <taxon>Peronosporomycetes</taxon>
        <taxon>Peronosporales</taxon>
        <taxon>Peronosporaceae</taxon>
        <taxon>Phytophthora</taxon>
    </lineage>
</organism>
<evidence type="ECO:0000313" key="2">
    <source>
        <dbReference type="EMBL" id="KAG2833698.1"/>
    </source>
</evidence>
<dbReference type="EMBL" id="RCML01001208">
    <property type="protein sequence ID" value="KAG2964490.1"/>
    <property type="molecule type" value="Genomic_DNA"/>
</dbReference>
<evidence type="ECO:0000313" key="3">
    <source>
        <dbReference type="EMBL" id="KAG2885572.1"/>
    </source>
</evidence>
<feature type="region of interest" description="Disordered" evidence="1">
    <location>
        <begin position="146"/>
        <end position="173"/>
    </location>
</feature>
<dbReference type="Proteomes" id="UP000735874">
    <property type="component" value="Unassembled WGS sequence"/>
</dbReference>
<dbReference type="EMBL" id="RCMK01001407">
    <property type="protein sequence ID" value="KAG2894896.1"/>
    <property type="molecule type" value="Genomic_DNA"/>
</dbReference>